<reference evidence="3" key="1">
    <citation type="journal article" date="2020" name="Stud. Mycol.">
        <title>101 Dothideomycetes genomes: A test case for predicting lifestyles and emergence of pathogens.</title>
        <authorList>
            <person name="Haridas S."/>
            <person name="Albert R."/>
            <person name="Binder M."/>
            <person name="Bloem J."/>
            <person name="LaButti K."/>
            <person name="Salamov A."/>
            <person name="Andreopoulos B."/>
            <person name="Baker S."/>
            <person name="Barry K."/>
            <person name="Bills G."/>
            <person name="Bluhm B."/>
            <person name="Cannon C."/>
            <person name="Castanera R."/>
            <person name="Culley D."/>
            <person name="Daum C."/>
            <person name="Ezra D."/>
            <person name="Gonzalez J."/>
            <person name="Henrissat B."/>
            <person name="Kuo A."/>
            <person name="Liang C."/>
            <person name="Lipzen A."/>
            <person name="Lutzoni F."/>
            <person name="Magnuson J."/>
            <person name="Mondo S."/>
            <person name="Nolan M."/>
            <person name="Ohm R."/>
            <person name="Pangilinan J."/>
            <person name="Park H.-J."/>
            <person name="Ramirez L."/>
            <person name="Alfaro M."/>
            <person name="Sun H."/>
            <person name="Tritt A."/>
            <person name="Yoshinaga Y."/>
            <person name="Zwiers L.-H."/>
            <person name="Turgeon B."/>
            <person name="Goodwin S."/>
            <person name="Spatafora J."/>
            <person name="Crous P."/>
            <person name="Grigoriev I."/>
        </authorList>
    </citation>
    <scope>NUCLEOTIDE SEQUENCE [LARGE SCALE GENOMIC DNA]</scope>
    <source>
        <strain evidence="3">CBS 304.66</strain>
    </source>
</reference>
<proteinExistence type="predicted"/>
<protein>
    <submittedName>
        <fullName evidence="2">Uncharacterized protein</fullName>
    </submittedName>
</protein>
<feature type="region of interest" description="Disordered" evidence="1">
    <location>
        <begin position="100"/>
        <end position="122"/>
    </location>
</feature>
<name>A0A9P4NBU7_9PLEO</name>
<keyword evidence="3" id="KW-1185">Reference proteome</keyword>
<sequence length="236" mass="26733">MYITSDLFDSGPDSRSSDPHQAQLHSSTAELQPGSGTGKRKRRTDDDEPTITKYGIILDHMPLTDANVPLWFSNAYHQAHSSPNRTILLRQRHNYALSSHNQARHLQTQHESRPVKQPRRLGPKKFALTKSPSHLMDIEPVELSSSSAEQSPNSDLRPCHACHKAPTRRKDLENYLECNRCAKRACYRWARKGTHGAWTVIRVMEMGHEAVVKQAAQKILDVGGKRQGDYTNHEDV</sequence>
<dbReference type="Proteomes" id="UP000800093">
    <property type="component" value="Unassembled WGS sequence"/>
</dbReference>
<gene>
    <name evidence="2" type="ORF">CC78DRAFT_563772</name>
</gene>
<comment type="caution">
    <text evidence="2">The sequence shown here is derived from an EMBL/GenBank/DDBJ whole genome shotgun (WGS) entry which is preliminary data.</text>
</comment>
<dbReference type="AlphaFoldDB" id="A0A9P4NBU7"/>
<evidence type="ECO:0000313" key="2">
    <source>
        <dbReference type="EMBL" id="KAF2270364.1"/>
    </source>
</evidence>
<evidence type="ECO:0000313" key="3">
    <source>
        <dbReference type="Proteomes" id="UP000800093"/>
    </source>
</evidence>
<dbReference type="OrthoDB" id="5377226at2759"/>
<evidence type="ECO:0000256" key="1">
    <source>
        <dbReference type="SAM" id="MobiDB-lite"/>
    </source>
</evidence>
<organism evidence="2 3">
    <name type="scientific">Lojkania enalia</name>
    <dbReference type="NCBI Taxonomy" id="147567"/>
    <lineage>
        <taxon>Eukaryota</taxon>
        <taxon>Fungi</taxon>
        <taxon>Dikarya</taxon>
        <taxon>Ascomycota</taxon>
        <taxon>Pezizomycotina</taxon>
        <taxon>Dothideomycetes</taxon>
        <taxon>Pleosporomycetidae</taxon>
        <taxon>Pleosporales</taxon>
        <taxon>Pleosporales incertae sedis</taxon>
        <taxon>Lojkania</taxon>
    </lineage>
</organism>
<dbReference type="EMBL" id="ML986579">
    <property type="protein sequence ID" value="KAF2270364.1"/>
    <property type="molecule type" value="Genomic_DNA"/>
</dbReference>
<accession>A0A9P4NBU7</accession>
<feature type="compositionally biased region" description="Polar residues" evidence="1">
    <location>
        <begin position="19"/>
        <end position="30"/>
    </location>
</feature>
<feature type="region of interest" description="Disordered" evidence="1">
    <location>
        <begin position="1"/>
        <end position="48"/>
    </location>
</feature>